<dbReference type="Proteomes" id="UP000095300">
    <property type="component" value="Unassembled WGS sequence"/>
</dbReference>
<feature type="transmembrane region" description="Helical" evidence="6">
    <location>
        <begin position="73"/>
        <end position="94"/>
    </location>
</feature>
<dbReference type="InterPro" id="IPR013604">
    <property type="entry name" value="7TM_chemorcpt"/>
</dbReference>
<dbReference type="GO" id="GO:0007165">
    <property type="term" value="P:signal transduction"/>
    <property type="evidence" value="ECO:0007669"/>
    <property type="project" value="UniProtKB-KW"/>
</dbReference>
<evidence type="ECO:0000256" key="5">
    <source>
        <dbReference type="ARBA" id="ARBA00023136"/>
    </source>
</evidence>
<comment type="subcellular location">
    <subcellularLocation>
        <location evidence="1 6">Cell membrane</location>
        <topology evidence="1 6">Multi-pass membrane protein</topology>
    </subcellularLocation>
</comment>
<protein>
    <recommendedName>
        <fullName evidence="6">Gustatory receptor</fullName>
    </recommendedName>
</protein>
<evidence type="ECO:0000256" key="6">
    <source>
        <dbReference type="RuleBase" id="RU363108"/>
    </source>
</evidence>
<keyword evidence="6" id="KW-0807">Transducer</keyword>
<evidence type="ECO:0000256" key="2">
    <source>
        <dbReference type="ARBA" id="ARBA00022475"/>
    </source>
</evidence>
<evidence type="ECO:0000313" key="8">
    <source>
        <dbReference type="Proteomes" id="UP000095300"/>
    </source>
</evidence>
<keyword evidence="3 6" id="KW-0812">Transmembrane</keyword>
<evidence type="ECO:0000256" key="4">
    <source>
        <dbReference type="ARBA" id="ARBA00022989"/>
    </source>
</evidence>
<organism evidence="7 8">
    <name type="scientific">Stomoxys calcitrans</name>
    <name type="common">Stable fly</name>
    <name type="synonym">Conops calcitrans</name>
    <dbReference type="NCBI Taxonomy" id="35570"/>
    <lineage>
        <taxon>Eukaryota</taxon>
        <taxon>Metazoa</taxon>
        <taxon>Ecdysozoa</taxon>
        <taxon>Arthropoda</taxon>
        <taxon>Hexapoda</taxon>
        <taxon>Insecta</taxon>
        <taxon>Pterygota</taxon>
        <taxon>Neoptera</taxon>
        <taxon>Endopterygota</taxon>
        <taxon>Diptera</taxon>
        <taxon>Brachycera</taxon>
        <taxon>Muscomorpha</taxon>
        <taxon>Muscoidea</taxon>
        <taxon>Muscidae</taxon>
        <taxon>Stomoxys</taxon>
    </lineage>
</organism>
<keyword evidence="4 6" id="KW-1133">Transmembrane helix</keyword>
<comment type="caution">
    <text evidence="6">Lacks conserved residue(s) required for the propagation of feature annotation.</text>
</comment>
<accession>A0A454A0K2</accession>
<dbReference type="GO" id="GO:0005886">
    <property type="term" value="C:plasma membrane"/>
    <property type="evidence" value="ECO:0007669"/>
    <property type="project" value="UniProtKB-SubCell"/>
</dbReference>
<keyword evidence="8" id="KW-1185">Reference proteome</keyword>
<feature type="transmembrane region" description="Helical" evidence="6">
    <location>
        <begin position="270"/>
        <end position="291"/>
    </location>
</feature>
<dbReference type="EnsemblMetazoa" id="SCAU016964-RA">
    <property type="protein sequence ID" value="SCAU016964-PA"/>
    <property type="gene ID" value="SCAU016964"/>
</dbReference>
<sequence>PPLCTFGQICLRDSKLVEIKQRLQSLEMECRTKFMHCKAIERNVDRLYYPKMLITAFMYLMLVYWNAVMQELWYLSLFYMNIIFLSALWMFQYFQVIAKICRLFYYLNKHLQQLAHNITVSGYEMDPNTEHGYCLEMFWLRRKHFELCCLWQELDTISKWLILLKRLVSSISIGMHIYMASMESRFYSTNELFLFDVSDILPELLDFYVVDCLCDLTQQTFVDLELTLKDLQVVDRKWRMLYLECDVFSLYLCYRKLISKRFGLLNMGRSTWFAMISAIATCAIVLSQAHLSAE</sequence>
<comment type="similarity">
    <text evidence="6">Belongs to the insect chemoreceptor superfamily. Gustatory receptor (GR) family.</text>
</comment>
<comment type="function">
    <text evidence="6">Gustatory receptor which mediates acceptance or avoidance behavior, depending on its substrates.</text>
</comment>
<reference evidence="7" key="1">
    <citation type="submission" date="2020-05" db="UniProtKB">
        <authorList>
            <consortium name="EnsemblMetazoa"/>
        </authorList>
    </citation>
    <scope>IDENTIFICATION</scope>
    <source>
        <strain evidence="7">USDA</strain>
    </source>
</reference>
<dbReference type="AlphaFoldDB" id="A0A454A0K2"/>
<dbReference type="GO" id="GO:0050909">
    <property type="term" value="P:sensory perception of taste"/>
    <property type="evidence" value="ECO:0007669"/>
    <property type="project" value="InterPro"/>
</dbReference>
<dbReference type="VEuPathDB" id="VectorBase:SCAU016964"/>
<keyword evidence="5 6" id="KW-0472">Membrane</keyword>
<proteinExistence type="inferred from homology"/>
<evidence type="ECO:0000256" key="1">
    <source>
        <dbReference type="ARBA" id="ARBA00004651"/>
    </source>
</evidence>
<keyword evidence="6" id="KW-0675">Receptor</keyword>
<evidence type="ECO:0000256" key="3">
    <source>
        <dbReference type="ARBA" id="ARBA00022692"/>
    </source>
</evidence>
<keyword evidence="2 6" id="KW-1003">Cell membrane</keyword>
<name>A0A454A0K2_STOCA</name>
<dbReference type="Pfam" id="PF08395">
    <property type="entry name" value="7tm_7"/>
    <property type="match status" value="1"/>
</dbReference>
<evidence type="ECO:0000313" key="7">
    <source>
        <dbReference type="EnsemblMetazoa" id="SCAU016964-PA"/>
    </source>
</evidence>
<feature type="transmembrane region" description="Helical" evidence="6">
    <location>
        <begin position="48"/>
        <end position="67"/>
    </location>
</feature>